<dbReference type="InParanoid" id="K7MUK1"/>
<accession>K7MUK1</accession>
<sequence>MNEKMKREEKQFREEMFKFTCFIRGCHDASKLLQYKQKYGDEEIGAKKGYAYLSFSDLYGSSIPRLYNWMTSPLSTSIGLPSVEQVYTSHHQGLS</sequence>
<reference evidence="1 2" key="1">
    <citation type="journal article" date="2010" name="Nature">
        <title>Genome sequence of the palaeopolyploid soybean.</title>
        <authorList>
            <person name="Schmutz J."/>
            <person name="Cannon S.B."/>
            <person name="Schlueter J."/>
            <person name="Ma J."/>
            <person name="Mitros T."/>
            <person name="Nelson W."/>
            <person name="Hyten D.L."/>
            <person name="Song Q."/>
            <person name="Thelen J.J."/>
            <person name="Cheng J."/>
            <person name="Xu D."/>
            <person name="Hellsten U."/>
            <person name="May G.D."/>
            <person name="Yu Y."/>
            <person name="Sakurai T."/>
            <person name="Umezawa T."/>
            <person name="Bhattacharyya M.K."/>
            <person name="Sandhu D."/>
            <person name="Valliyodan B."/>
            <person name="Lindquist E."/>
            <person name="Peto M."/>
            <person name="Grant D."/>
            <person name="Shu S."/>
            <person name="Goodstein D."/>
            <person name="Barry K."/>
            <person name="Futrell-Griggs M."/>
            <person name="Abernathy B."/>
            <person name="Du J."/>
            <person name="Tian Z."/>
            <person name="Zhu L."/>
            <person name="Gill N."/>
            <person name="Joshi T."/>
            <person name="Libault M."/>
            <person name="Sethuraman A."/>
            <person name="Zhang X.-C."/>
            <person name="Shinozaki K."/>
            <person name="Nguyen H.T."/>
            <person name="Wing R.A."/>
            <person name="Cregan P."/>
            <person name="Specht J."/>
            <person name="Grimwood J."/>
            <person name="Rokhsar D."/>
            <person name="Stacey G."/>
            <person name="Shoemaker R.C."/>
            <person name="Jackson S.A."/>
        </authorList>
    </citation>
    <scope>NUCLEOTIDE SEQUENCE [LARGE SCALE GENOMIC DNA]</scope>
    <source>
        <strain evidence="2">cv. Williams 82</strain>
        <tissue evidence="1">Callus</tissue>
    </source>
</reference>
<evidence type="ECO:0000313" key="2">
    <source>
        <dbReference type="EnsemblPlants" id="KRH01002"/>
    </source>
</evidence>
<dbReference type="EnsemblPlants" id="KRH01002">
    <property type="protein sequence ID" value="KRH01002"/>
    <property type="gene ID" value="GLYMA_18G247900"/>
</dbReference>
<reference evidence="1" key="3">
    <citation type="submission" date="2018-07" db="EMBL/GenBank/DDBJ databases">
        <title>WGS assembly of Glycine max.</title>
        <authorList>
            <person name="Schmutz J."/>
            <person name="Cannon S."/>
            <person name="Schlueter J."/>
            <person name="Ma J."/>
            <person name="Mitros T."/>
            <person name="Nelson W."/>
            <person name="Hyten D."/>
            <person name="Song Q."/>
            <person name="Thelen J."/>
            <person name="Cheng J."/>
            <person name="Xu D."/>
            <person name="Hellsten U."/>
            <person name="May G."/>
            <person name="Yu Y."/>
            <person name="Sakurai T."/>
            <person name="Umezawa T."/>
            <person name="Bhattacharyya M."/>
            <person name="Sandhu D."/>
            <person name="Valliyodan B."/>
            <person name="Lindquist E."/>
            <person name="Peto M."/>
            <person name="Grant D."/>
            <person name="Shu S."/>
            <person name="Goodstein D."/>
            <person name="Barry K."/>
            <person name="Futrell-Griggs M."/>
            <person name="Abernathy B."/>
            <person name="Du J."/>
            <person name="Tian Z."/>
            <person name="Zhu L."/>
            <person name="Gill N."/>
            <person name="Joshi T."/>
            <person name="Libault M."/>
            <person name="Sethuraman A."/>
            <person name="Zhang X."/>
            <person name="Shinozaki K."/>
            <person name="Nguyen H."/>
            <person name="Wing R."/>
            <person name="Cregan P."/>
            <person name="Specht J."/>
            <person name="Grimwood J."/>
            <person name="Rokhsar D."/>
            <person name="Stacey G."/>
            <person name="Shoemaker R."/>
            <person name="Jackson S."/>
        </authorList>
    </citation>
    <scope>NUCLEOTIDE SEQUENCE</scope>
    <source>
        <tissue evidence="1">Callus</tissue>
    </source>
</reference>
<dbReference type="PaxDb" id="3847-GLYMA18G48336.1"/>
<evidence type="ECO:0000313" key="1">
    <source>
        <dbReference type="EMBL" id="KRH01002.1"/>
    </source>
</evidence>
<dbReference type="Proteomes" id="UP000008827">
    <property type="component" value="Chromosome 18"/>
</dbReference>
<dbReference type="ExpressionAtlas" id="K7MUK1">
    <property type="expression patterns" value="baseline and differential"/>
</dbReference>
<evidence type="ECO:0000313" key="3">
    <source>
        <dbReference type="Proteomes" id="UP000008827"/>
    </source>
</evidence>
<keyword evidence="3" id="KW-1185">Reference proteome</keyword>
<reference evidence="2" key="2">
    <citation type="submission" date="2018-02" db="UniProtKB">
        <authorList>
            <consortium name="EnsemblPlants"/>
        </authorList>
    </citation>
    <scope>IDENTIFICATION</scope>
    <source>
        <strain evidence="2">Williams 82</strain>
    </source>
</reference>
<organism evidence="1">
    <name type="scientific">Glycine max</name>
    <name type="common">Soybean</name>
    <name type="synonym">Glycine hispida</name>
    <dbReference type="NCBI Taxonomy" id="3847"/>
    <lineage>
        <taxon>Eukaryota</taxon>
        <taxon>Viridiplantae</taxon>
        <taxon>Streptophyta</taxon>
        <taxon>Embryophyta</taxon>
        <taxon>Tracheophyta</taxon>
        <taxon>Spermatophyta</taxon>
        <taxon>Magnoliopsida</taxon>
        <taxon>eudicotyledons</taxon>
        <taxon>Gunneridae</taxon>
        <taxon>Pentapetalae</taxon>
        <taxon>rosids</taxon>
        <taxon>fabids</taxon>
        <taxon>Fabales</taxon>
        <taxon>Fabaceae</taxon>
        <taxon>Papilionoideae</taxon>
        <taxon>50 kb inversion clade</taxon>
        <taxon>NPAAA clade</taxon>
        <taxon>indigoferoid/millettioid clade</taxon>
        <taxon>Phaseoleae</taxon>
        <taxon>Glycine</taxon>
        <taxon>Glycine subgen. Soja</taxon>
    </lineage>
</organism>
<proteinExistence type="predicted"/>
<name>K7MUK1_SOYBN</name>
<dbReference type="Gramene" id="KRH01002">
    <property type="protein sequence ID" value="KRH01002"/>
    <property type="gene ID" value="GLYMA_18G247900"/>
</dbReference>
<gene>
    <name evidence="1" type="ORF">GLYMA_18G247900</name>
</gene>
<protein>
    <submittedName>
        <fullName evidence="1 2">Uncharacterized protein</fullName>
    </submittedName>
</protein>
<dbReference type="HOGENOM" id="CLU_2390368_0_0_1"/>
<dbReference type="EMBL" id="CM000851">
    <property type="protein sequence ID" value="KRH01002.1"/>
    <property type="molecule type" value="Genomic_DNA"/>
</dbReference>
<dbReference type="AlphaFoldDB" id="K7MUK1"/>